<dbReference type="PROSITE" id="PS51708">
    <property type="entry name" value="CHAD"/>
    <property type="match status" value="1"/>
</dbReference>
<evidence type="ECO:0000313" key="3">
    <source>
        <dbReference type="Proteomes" id="UP000192997"/>
    </source>
</evidence>
<comment type="caution">
    <text evidence="2">The sequence shown here is derived from an EMBL/GenBank/DDBJ whole genome shotgun (WGS) entry which is preliminary data.</text>
</comment>
<dbReference type="Pfam" id="PF05235">
    <property type="entry name" value="CHAD"/>
    <property type="match status" value="1"/>
</dbReference>
<evidence type="ECO:0000313" key="2">
    <source>
        <dbReference type="EMBL" id="OSO92905.1"/>
    </source>
</evidence>
<name>A0A1X4G8J8_9CYAN</name>
<dbReference type="RefSeq" id="WP_009341402.1">
    <property type="nucleotide sequence ID" value="NZ_NBYN01000031.1"/>
</dbReference>
<dbReference type="Proteomes" id="UP000192997">
    <property type="component" value="Unassembled WGS sequence"/>
</dbReference>
<feature type="domain" description="CHAD" evidence="1">
    <location>
        <begin position="13"/>
        <end position="315"/>
    </location>
</feature>
<accession>A0A1X4G8J8</accession>
<dbReference type="InterPro" id="IPR038186">
    <property type="entry name" value="CHAD_dom_sf"/>
</dbReference>
<dbReference type="AlphaFoldDB" id="A0A1X4G8J8"/>
<dbReference type="EMBL" id="NBYN01000031">
    <property type="protein sequence ID" value="OSO92905.1"/>
    <property type="molecule type" value="Genomic_DNA"/>
</dbReference>
<evidence type="ECO:0000259" key="1">
    <source>
        <dbReference type="PROSITE" id="PS51708"/>
    </source>
</evidence>
<dbReference type="PANTHER" id="PTHR39339:SF1">
    <property type="entry name" value="CHAD DOMAIN-CONTAINING PROTEIN"/>
    <property type="match status" value="1"/>
</dbReference>
<organism evidence="2 3">
    <name type="scientific">Cylindrospermopsis raciborskii CENA303</name>
    <dbReference type="NCBI Taxonomy" id="1170769"/>
    <lineage>
        <taxon>Bacteria</taxon>
        <taxon>Bacillati</taxon>
        <taxon>Cyanobacteriota</taxon>
        <taxon>Cyanophyceae</taxon>
        <taxon>Nostocales</taxon>
        <taxon>Aphanizomenonaceae</taxon>
        <taxon>Cylindrospermopsis</taxon>
    </lineage>
</organism>
<sequence>MKLKTTDLTTLPATSLGSFGHQALTKIADKTLKCEKLVKKDSDPNALHQMRVGMRRLRTAVTSFSLFLALPSSVNDQSIGKIARTLGKLRDLDVLKEILERDYQPHLSSPERTSLKRAFSAISQERELVYLLVEKIFKSELYKSFKRDLLGWLKKPIYSPLAQLQIQQAVPELLLPQISRFLLHPGWMIGTETLDPGVITSVKWTPEELEKNLQIQGEILHDLRKNAKRVRYQIDLFDDLYQQSFTQELVQIKQVQEILGNLQDSIVLNKWLVNIFKSERESSLTEMITFLATNRYQLWQQWQPLQIEFLKTETRKNLYLTVLQLQ</sequence>
<reference evidence="3" key="1">
    <citation type="submission" date="2017-04" db="EMBL/GenBank/DDBJ databases">
        <authorList>
            <person name="Abreu V.A."/>
            <person name="Popin R.V."/>
            <person name="Rigonato J."/>
            <person name="Andreote A.P."/>
            <person name="Schaker P.C."/>
            <person name="Hoff-Risseti C."/>
            <person name="Alvarenga D.O."/>
            <person name="Varani A.M."/>
            <person name="Fiore M.F."/>
        </authorList>
    </citation>
    <scope>NUCLEOTIDE SEQUENCE [LARGE SCALE GENOMIC DNA]</scope>
    <source>
        <strain evidence="3">CENA303</strain>
    </source>
</reference>
<gene>
    <name evidence="2" type="ORF">B7O87_06565</name>
</gene>
<dbReference type="Gene3D" id="1.40.20.10">
    <property type="entry name" value="CHAD domain"/>
    <property type="match status" value="1"/>
</dbReference>
<dbReference type="PANTHER" id="PTHR39339">
    <property type="entry name" value="SLR1444 PROTEIN"/>
    <property type="match status" value="1"/>
</dbReference>
<protein>
    <submittedName>
        <fullName evidence="2">CHAD domain-containing protein</fullName>
    </submittedName>
</protein>
<dbReference type="InterPro" id="IPR007899">
    <property type="entry name" value="CHAD_dom"/>
</dbReference>
<dbReference type="SMART" id="SM00880">
    <property type="entry name" value="CHAD"/>
    <property type="match status" value="1"/>
</dbReference>
<proteinExistence type="predicted"/>